<dbReference type="Proteomes" id="UP000447873">
    <property type="component" value="Unassembled WGS sequence"/>
</dbReference>
<sequence>MSAHSFPGNLHSTNLHEANPTLPDVRRNNDEVESDEPHHQLQLQLTERDISTPDSLKSDAASETLVYLGHPLQGSPSHSYTDGFSPYNESSGSSQQYPSPCLRLAPNISLNAPRLLRSSPRNQVGQNILPWRSLPHKLPLNKSLRAVLSFNSCSIATSPASSTTSIDRRKVESPQVVPMLRPDQLGFSEFGFTPLPLTGPPLNQSRQVRKLAGSRNAREVLTDVARIFGAMDDESRTKFAAEISQIVGLGEHGEGYREGTADTSTAREDEEEESDR</sequence>
<dbReference type="Proteomes" id="UP000433883">
    <property type="component" value="Unassembled WGS sequence"/>
</dbReference>
<dbReference type="EMBL" id="WNWS01000439">
    <property type="protein sequence ID" value="KAE9967774.1"/>
    <property type="molecule type" value="Genomic_DNA"/>
</dbReference>
<evidence type="ECO:0000313" key="6">
    <source>
        <dbReference type="Proteomes" id="UP000447873"/>
    </source>
</evidence>
<evidence type="ECO:0000313" key="2">
    <source>
        <dbReference type="EMBL" id="KAE9967234.1"/>
    </source>
</evidence>
<evidence type="ECO:0000313" key="4">
    <source>
        <dbReference type="EMBL" id="KAE9976210.1"/>
    </source>
</evidence>
<feature type="compositionally biased region" description="Basic and acidic residues" evidence="1">
    <location>
        <begin position="24"/>
        <end position="39"/>
    </location>
</feature>
<gene>
    <name evidence="2" type="ORF">BLS_006507</name>
    <name evidence="4" type="ORF">EG327_008198</name>
    <name evidence="3" type="ORF">EG328_007969</name>
</gene>
<evidence type="ECO:0000256" key="1">
    <source>
        <dbReference type="SAM" id="MobiDB-lite"/>
    </source>
</evidence>
<feature type="compositionally biased region" description="Basic and acidic residues" evidence="1">
    <location>
        <begin position="251"/>
        <end position="260"/>
    </location>
</feature>
<protein>
    <submittedName>
        <fullName evidence="2">Uncharacterized protein</fullName>
    </submittedName>
</protein>
<dbReference type="EMBL" id="WNWQ01000480">
    <property type="protein sequence ID" value="KAE9967234.1"/>
    <property type="molecule type" value="Genomic_DNA"/>
</dbReference>
<evidence type="ECO:0000313" key="3">
    <source>
        <dbReference type="EMBL" id="KAE9967774.1"/>
    </source>
</evidence>
<evidence type="ECO:0000313" key="5">
    <source>
        <dbReference type="Proteomes" id="UP000433883"/>
    </source>
</evidence>
<feature type="region of interest" description="Disordered" evidence="1">
    <location>
        <begin position="250"/>
        <end position="276"/>
    </location>
</feature>
<proteinExistence type="predicted"/>
<dbReference type="Proteomes" id="UP000490939">
    <property type="component" value="Unassembled WGS sequence"/>
</dbReference>
<reference evidence="2 5" key="1">
    <citation type="submission" date="2019-11" db="EMBL/GenBank/DDBJ databases">
        <title>Venturia inaequalis Genome Resource.</title>
        <authorList>
            <person name="Lichtner F.J."/>
        </authorList>
    </citation>
    <scope>NUCLEOTIDE SEQUENCE [LARGE SCALE GENOMIC DNA]</scope>
    <source>
        <strain evidence="3 6">120213</strain>
        <strain evidence="2">Bline_iso_100314</strain>
        <strain evidence="4 7">DMI_063113</strain>
    </source>
</reference>
<feature type="region of interest" description="Disordered" evidence="1">
    <location>
        <begin position="1"/>
        <end position="41"/>
    </location>
</feature>
<feature type="region of interest" description="Disordered" evidence="1">
    <location>
        <begin position="75"/>
        <end position="97"/>
    </location>
</feature>
<dbReference type="EMBL" id="WNWR01000505">
    <property type="protein sequence ID" value="KAE9976210.1"/>
    <property type="molecule type" value="Genomic_DNA"/>
</dbReference>
<accession>A0A8H3UEH5</accession>
<name>A0A8H3UEH5_VENIN</name>
<evidence type="ECO:0000313" key="7">
    <source>
        <dbReference type="Proteomes" id="UP000490939"/>
    </source>
</evidence>
<dbReference type="AlphaFoldDB" id="A0A8H3UEH5"/>
<keyword evidence="7" id="KW-1185">Reference proteome</keyword>
<comment type="caution">
    <text evidence="2">The sequence shown here is derived from an EMBL/GenBank/DDBJ whole genome shotgun (WGS) entry which is preliminary data.</text>
</comment>
<organism evidence="2 5">
    <name type="scientific">Venturia inaequalis</name>
    <name type="common">Apple scab fungus</name>
    <dbReference type="NCBI Taxonomy" id="5025"/>
    <lineage>
        <taxon>Eukaryota</taxon>
        <taxon>Fungi</taxon>
        <taxon>Dikarya</taxon>
        <taxon>Ascomycota</taxon>
        <taxon>Pezizomycotina</taxon>
        <taxon>Dothideomycetes</taxon>
        <taxon>Pleosporomycetidae</taxon>
        <taxon>Venturiales</taxon>
        <taxon>Venturiaceae</taxon>
        <taxon>Venturia</taxon>
    </lineage>
</organism>